<proteinExistence type="predicted"/>
<protein>
    <submittedName>
        <fullName evidence="2">DUF1849 family protein</fullName>
    </submittedName>
</protein>
<dbReference type="Pfam" id="PF08904">
    <property type="entry name" value="EipB_like"/>
    <property type="match status" value="1"/>
</dbReference>
<dbReference type="EMBL" id="JAFVMH010000012">
    <property type="protein sequence ID" value="MBO1326547.1"/>
    <property type="molecule type" value="Genomic_DNA"/>
</dbReference>
<accession>A0A939KRA1</accession>
<dbReference type="Proteomes" id="UP000664073">
    <property type="component" value="Unassembled WGS sequence"/>
</dbReference>
<feature type="region of interest" description="Disordered" evidence="1">
    <location>
        <begin position="232"/>
        <end position="253"/>
    </location>
</feature>
<dbReference type="AlphaFoldDB" id="A0A939KRA1"/>
<gene>
    <name evidence="2" type="ORF">J2D77_15465</name>
</gene>
<organism evidence="2 3">
    <name type="scientific">Acetobacter garciniae</name>
    <dbReference type="NCBI Taxonomy" id="2817435"/>
    <lineage>
        <taxon>Bacteria</taxon>
        <taxon>Pseudomonadati</taxon>
        <taxon>Pseudomonadota</taxon>
        <taxon>Alphaproteobacteria</taxon>
        <taxon>Acetobacterales</taxon>
        <taxon>Acetobacteraceae</taxon>
        <taxon>Acetobacter</taxon>
    </lineage>
</organism>
<dbReference type="InterPro" id="IPR015000">
    <property type="entry name" value="EipB-like"/>
</dbReference>
<evidence type="ECO:0000256" key="1">
    <source>
        <dbReference type="SAM" id="MobiDB-lite"/>
    </source>
</evidence>
<evidence type="ECO:0000313" key="2">
    <source>
        <dbReference type="EMBL" id="MBO1326547.1"/>
    </source>
</evidence>
<name>A0A939KRA1_9PROT</name>
<keyword evidence="3" id="KW-1185">Reference proteome</keyword>
<reference evidence="2" key="1">
    <citation type="submission" date="2021-03" db="EMBL/GenBank/DDBJ databases">
        <title>The complete genome sequence of Acetobacter sp. TBRC 12339.</title>
        <authorList>
            <person name="Charoenyingcharoen P."/>
            <person name="Yukphan P."/>
        </authorList>
    </citation>
    <scope>NUCLEOTIDE SEQUENCE</scope>
    <source>
        <strain evidence="2">TBRC 12339</strain>
    </source>
</reference>
<evidence type="ECO:0000313" key="3">
    <source>
        <dbReference type="Proteomes" id="UP000664073"/>
    </source>
</evidence>
<comment type="caution">
    <text evidence="2">The sequence shown here is derived from an EMBL/GenBank/DDBJ whole genome shotgun (WGS) entry which is preliminary data.</text>
</comment>
<sequence length="253" mass="27162">MSQHAVYDLGLVESAGRQTLSATGSMSYVIQQTCTGWTTRQRLDIESVTKAHGPERMVAEYTAQESADGRHLMFVTQETHDGVLAQTVSGQASLNPDGSGRVTYDRPVAKSLGLPARTLFPIAHMRALITAAQGGQTELATPLFDGTLPDGPEDTYATLLGWAVPPPGDAMPALASLAATRAHIAFFERATQTMTPTYEIGMRYFANGVSDRLDMDFGDYRMKGTLKTLTLSEPACPARPSAKTPGAPRRTTP</sequence>